<dbReference type="InterPro" id="IPR039143">
    <property type="entry name" value="GNPNAT1-like"/>
</dbReference>
<dbReference type="Gene3D" id="3.40.630.30">
    <property type="match status" value="1"/>
</dbReference>
<dbReference type="PROSITE" id="PS51186">
    <property type="entry name" value="GNAT"/>
    <property type="match status" value="1"/>
</dbReference>
<dbReference type="PANTHER" id="PTHR13355:SF11">
    <property type="entry name" value="GLUCOSAMINE 6-PHOSPHATE N-ACETYLTRANSFERASE"/>
    <property type="match status" value="1"/>
</dbReference>
<evidence type="ECO:0000313" key="2">
    <source>
        <dbReference type="EMBL" id="MBC2768356.1"/>
    </source>
</evidence>
<organism evidence="2 3">
    <name type="scientific">Pusillimonas minor</name>
    <dbReference type="NCBI Taxonomy" id="2697024"/>
    <lineage>
        <taxon>Bacteria</taxon>
        <taxon>Pseudomonadati</taxon>
        <taxon>Pseudomonadota</taxon>
        <taxon>Betaproteobacteria</taxon>
        <taxon>Burkholderiales</taxon>
        <taxon>Alcaligenaceae</taxon>
        <taxon>Pusillimonas</taxon>
    </lineage>
</organism>
<name>A0A842HJC0_9BURK</name>
<reference evidence="2 3" key="1">
    <citation type="submission" date="2020-08" db="EMBL/GenBank/DDBJ databases">
        <title>Paraeoetvoesia sp. YC-7-48 draft genome sequence.</title>
        <authorList>
            <person name="Yao L."/>
        </authorList>
    </citation>
    <scope>NUCLEOTIDE SEQUENCE [LARGE SCALE GENOMIC DNA]</scope>
    <source>
        <strain evidence="3">YC-7-48</strain>
    </source>
</reference>
<dbReference type="EMBL" id="JACJUU010000001">
    <property type="protein sequence ID" value="MBC2768356.1"/>
    <property type="molecule type" value="Genomic_DNA"/>
</dbReference>
<evidence type="ECO:0000259" key="1">
    <source>
        <dbReference type="PROSITE" id="PS51186"/>
    </source>
</evidence>
<dbReference type="PANTHER" id="PTHR13355">
    <property type="entry name" value="GLUCOSAMINE 6-PHOSPHATE N-ACETYLTRANSFERASE"/>
    <property type="match status" value="1"/>
</dbReference>
<comment type="caution">
    <text evidence="2">The sequence shown here is derived from an EMBL/GenBank/DDBJ whole genome shotgun (WGS) entry which is preliminary data.</text>
</comment>
<keyword evidence="3" id="KW-1185">Reference proteome</keyword>
<protein>
    <submittedName>
        <fullName evidence="2">GNAT family N-acetyltransferase</fullName>
    </submittedName>
</protein>
<dbReference type="InterPro" id="IPR016181">
    <property type="entry name" value="Acyl_CoA_acyltransferase"/>
</dbReference>
<feature type="domain" description="N-acetyltransferase" evidence="1">
    <location>
        <begin position="1"/>
        <end position="126"/>
    </location>
</feature>
<proteinExistence type="predicted"/>
<dbReference type="Proteomes" id="UP000545386">
    <property type="component" value="Unassembled WGS sequence"/>
</dbReference>
<sequence>MAREVRYTVFVQEQNVPESLELDEFDSVSLHVLVLDANGHAIGTGRLLPDGHIGRVAVLKPARGQGVGECIMRALIRAAQDQGHTSVELSAQCHAAQFYERLGFKQDGEVYQEAGIAHVFMRCDFGLV</sequence>
<keyword evidence="2" id="KW-0808">Transferase</keyword>
<dbReference type="Pfam" id="PF13673">
    <property type="entry name" value="Acetyltransf_10"/>
    <property type="match status" value="1"/>
</dbReference>
<gene>
    <name evidence="2" type="ORF">GTU67_00315</name>
</gene>
<dbReference type="GO" id="GO:0004343">
    <property type="term" value="F:glucosamine 6-phosphate N-acetyltransferase activity"/>
    <property type="evidence" value="ECO:0007669"/>
    <property type="project" value="TreeGrafter"/>
</dbReference>
<evidence type="ECO:0000313" key="3">
    <source>
        <dbReference type="Proteomes" id="UP000545386"/>
    </source>
</evidence>
<accession>A0A842HJC0</accession>
<dbReference type="AlphaFoldDB" id="A0A842HJC0"/>
<dbReference type="InterPro" id="IPR000182">
    <property type="entry name" value="GNAT_dom"/>
</dbReference>
<dbReference type="CDD" id="cd04301">
    <property type="entry name" value="NAT_SF"/>
    <property type="match status" value="1"/>
</dbReference>
<dbReference type="SUPFAM" id="SSF55729">
    <property type="entry name" value="Acyl-CoA N-acyltransferases (Nat)"/>
    <property type="match status" value="1"/>
</dbReference>